<keyword evidence="2" id="KW-0472">Membrane</keyword>
<evidence type="ECO:0000256" key="1">
    <source>
        <dbReference type="SAM" id="MobiDB-lite"/>
    </source>
</evidence>
<keyword evidence="4" id="KW-1185">Reference proteome</keyword>
<feature type="transmembrane region" description="Helical" evidence="2">
    <location>
        <begin position="107"/>
        <end position="127"/>
    </location>
</feature>
<sequence>MERKIGFGQALKLYWKNYINFTGRSRRSEYWFMVLWHIIFLLPAIVLGFTGFFVMLAGASAYTDSTIGLGVLIMFLSIIYAVIYSLATLIPNWAILIRRFHDTGRTMLMPLIYLGLSVIANIVNFIIELNDANETNIMTSIILIVFGLANLGLGIYMIVIACLDSERKINKYGSSHKYSQYVQSPDYLQDNHSNSFNTESVQNDSHQSDHFKNSEDSFDEIKEQDRKQDNFKY</sequence>
<keyword evidence="2" id="KW-1133">Transmembrane helix</keyword>
<dbReference type="InterPro" id="IPR008523">
    <property type="entry name" value="DUF805"/>
</dbReference>
<dbReference type="EMBL" id="QXUF01000048">
    <property type="protein sequence ID" value="RIN00796.1"/>
    <property type="molecule type" value="Genomic_DNA"/>
</dbReference>
<feature type="transmembrane region" description="Helical" evidence="2">
    <location>
        <begin position="67"/>
        <end position="95"/>
    </location>
</feature>
<feature type="transmembrane region" description="Helical" evidence="2">
    <location>
        <begin position="139"/>
        <end position="163"/>
    </location>
</feature>
<accession>A0A418IFB8</accession>
<dbReference type="RefSeq" id="WP_119584690.1">
    <property type="nucleotide sequence ID" value="NZ_JAWVBH010000001.1"/>
</dbReference>
<reference evidence="3 4" key="1">
    <citation type="journal article" date="2016" name="Front. Microbiol.">
        <title>Comprehensive Phylogenetic Analysis of Bovine Non-aureus Staphylococci Species Based on Whole-Genome Sequencing.</title>
        <authorList>
            <person name="Naushad S."/>
            <person name="Barkema H.W."/>
            <person name="Luby C."/>
            <person name="Condas L.A."/>
            <person name="Nobrega D.B."/>
            <person name="Carson D.A."/>
            <person name="De Buck J."/>
        </authorList>
    </citation>
    <scope>NUCLEOTIDE SEQUENCE [LARGE SCALE GENOMIC DNA]</scope>
    <source>
        <strain evidence="3 4">SNUC 4554</strain>
    </source>
</reference>
<feature type="compositionally biased region" description="Basic and acidic residues" evidence="1">
    <location>
        <begin position="206"/>
        <end position="233"/>
    </location>
</feature>
<dbReference type="GO" id="GO:0005886">
    <property type="term" value="C:plasma membrane"/>
    <property type="evidence" value="ECO:0007669"/>
    <property type="project" value="TreeGrafter"/>
</dbReference>
<keyword evidence="2" id="KW-0812">Transmembrane</keyword>
<dbReference type="PANTHER" id="PTHR34980">
    <property type="entry name" value="INNER MEMBRANE PROTEIN-RELATED-RELATED"/>
    <property type="match status" value="1"/>
</dbReference>
<dbReference type="Proteomes" id="UP000286317">
    <property type="component" value="Unassembled WGS sequence"/>
</dbReference>
<feature type="compositionally biased region" description="Polar residues" evidence="1">
    <location>
        <begin position="193"/>
        <end position="205"/>
    </location>
</feature>
<evidence type="ECO:0000313" key="3">
    <source>
        <dbReference type="EMBL" id="RIN00796.1"/>
    </source>
</evidence>
<feature type="region of interest" description="Disordered" evidence="1">
    <location>
        <begin position="193"/>
        <end position="233"/>
    </location>
</feature>
<name>A0A418IFB8_9STAP</name>
<dbReference type="OrthoDB" id="9812349at2"/>
<evidence type="ECO:0000313" key="4">
    <source>
        <dbReference type="Proteomes" id="UP000286317"/>
    </source>
</evidence>
<protein>
    <submittedName>
        <fullName evidence="3">DUF805 domain-containing protein</fullName>
    </submittedName>
</protein>
<comment type="caution">
    <text evidence="3">The sequence shown here is derived from an EMBL/GenBank/DDBJ whole genome shotgun (WGS) entry which is preliminary data.</text>
</comment>
<dbReference type="AlphaFoldDB" id="A0A418IFB8"/>
<gene>
    <name evidence="3" type="ORF">BU112_07895</name>
</gene>
<dbReference type="Pfam" id="PF05656">
    <property type="entry name" value="DUF805"/>
    <property type="match status" value="1"/>
</dbReference>
<proteinExistence type="predicted"/>
<organism evidence="3 4">
    <name type="scientific">Staphylococcus shinii</name>
    <dbReference type="NCBI Taxonomy" id="2912228"/>
    <lineage>
        <taxon>Bacteria</taxon>
        <taxon>Bacillati</taxon>
        <taxon>Bacillota</taxon>
        <taxon>Bacilli</taxon>
        <taxon>Bacillales</taxon>
        <taxon>Staphylococcaceae</taxon>
        <taxon>Staphylococcus</taxon>
    </lineage>
</organism>
<dbReference type="PANTHER" id="PTHR34980:SF2">
    <property type="entry name" value="INNER MEMBRANE PROTEIN YHAH-RELATED"/>
    <property type="match status" value="1"/>
</dbReference>
<feature type="transmembrane region" description="Helical" evidence="2">
    <location>
        <begin position="30"/>
        <end position="55"/>
    </location>
</feature>
<evidence type="ECO:0000256" key="2">
    <source>
        <dbReference type="SAM" id="Phobius"/>
    </source>
</evidence>